<dbReference type="EMBL" id="KI537036">
    <property type="protein sequence ID" value="ESR33818.1"/>
    <property type="molecule type" value="Genomic_DNA"/>
</dbReference>
<feature type="compositionally biased region" description="Polar residues" evidence="1">
    <location>
        <begin position="132"/>
        <end position="144"/>
    </location>
</feature>
<feature type="region of interest" description="Disordered" evidence="1">
    <location>
        <begin position="1"/>
        <end position="77"/>
    </location>
</feature>
<organism evidence="2 3">
    <name type="scientific">Citrus clementina</name>
    <name type="common">Clementine</name>
    <name type="synonym">Citrus deliciosa x Citrus sinensis</name>
    <dbReference type="NCBI Taxonomy" id="85681"/>
    <lineage>
        <taxon>Eukaryota</taxon>
        <taxon>Viridiplantae</taxon>
        <taxon>Streptophyta</taxon>
        <taxon>Embryophyta</taxon>
        <taxon>Tracheophyta</taxon>
        <taxon>Spermatophyta</taxon>
        <taxon>Magnoliopsida</taxon>
        <taxon>eudicotyledons</taxon>
        <taxon>Gunneridae</taxon>
        <taxon>Pentapetalae</taxon>
        <taxon>rosids</taxon>
        <taxon>malvids</taxon>
        <taxon>Sapindales</taxon>
        <taxon>Rutaceae</taxon>
        <taxon>Aurantioideae</taxon>
        <taxon>Citrus</taxon>
    </lineage>
</organism>
<proteinExistence type="predicted"/>
<name>V4RIG4_CITCL</name>
<dbReference type="InParanoid" id="V4RIG4"/>
<gene>
    <name evidence="2" type="ORF">CICLE_v10006085mg</name>
</gene>
<accession>V4RIG4</accession>
<dbReference type="AlphaFoldDB" id="V4RIG4"/>
<reference evidence="2 3" key="1">
    <citation type="submission" date="2013-10" db="EMBL/GenBank/DDBJ databases">
        <authorList>
            <consortium name="International Citrus Genome Consortium"/>
            <person name="Jenkins J."/>
            <person name="Schmutz J."/>
            <person name="Prochnik S."/>
            <person name="Rokhsar D."/>
            <person name="Gmitter F."/>
            <person name="Ollitrault P."/>
            <person name="Machado M."/>
            <person name="Talon M."/>
            <person name="Wincker P."/>
            <person name="Jaillon O."/>
            <person name="Morgante M."/>
        </authorList>
    </citation>
    <scope>NUCLEOTIDE SEQUENCE</scope>
    <source>
        <strain evidence="3">cv. Clemenules</strain>
    </source>
</reference>
<sequence length="163" mass="18189">MKPNQKPHVSKPLIHQNQRMNLQTKTNKANANYASHNNQNQSASANAPTLASPDRITSPDAVVYKPNQSDEELQEQARAKSIKYMEACSMEFIEVSFKRKSERMEEKFTYPPEYSQSQNQRNNIQAGPASANGPSQPSGSNPVQGNPPSPMRSGVKKFLCLRN</sequence>
<evidence type="ECO:0000256" key="1">
    <source>
        <dbReference type="SAM" id="MobiDB-lite"/>
    </source>
</evidence>
<feature type="compositionally biased region" description="Polar residues" evidence="1">
    <location>
        <begin position="15"/>
        <end position="28"/>
    </location>
</feature>
<evidence type="ECO:0000313" key="2">
    <source>
        <dbReference type="EMBL" id="ESR33818.1"/>
    </source>
</evidence>
<feature type="compositionally biased region" description="Low complexity" evidence="1">
    <location>
        <begin position="29"/>
        <end position="47"/>
    </location>
</feature>
<keyword evidence="3" id="KW-1185">Reference proteome</keyword>
<dbReference type="KEGG" id="cic:CICLE_v10006085mg"/>
<protein>
    <submittedName>
        <fullName evidence="2">Uncharacterized protein</fullName>
    </submittedName>
</protein>
<dbReference type="Proteomes" id="UP000030687">
    <property type="component" value="Unassembled WGS sequence"/>
</dbReference>
<evidence type="ECO:0000313" key="3">
    <source>
        <dbReference type="Proteomes" id="UP000030687"/>
    </source>
</evidence>
<feature type="region of interest" description="Disordered" evidence="1">
    <location>
        <begin position="100"/>
        <end position="163"/>
    </location>
</feature>
<dbReference type="Gramene" id="ESR33818">
    <property type="protein sequence ID" value="ESR33818"/>
    <property type="gene ID" value="CICLE_v10006085mg"/>
</dbReference>
<feature type="compositionally biased region" description="Polar residues" evidence="1">
    <location>
        <begin position="114"/>
        <end position="125"/>
    </location>
</feature>